<sequence>MKKLKIVLGCVFVLGWIGIYMYHPLHNRPDKNAAEITLLYALHDLTELQSVNVKKLQKDERLGRNTRLLISVEGDNLQEIFSRDALVKNGWTIVDSGSRSVLAERNDYRMAVFIDGVKGHLELSAK</sequence>
<protein>
    <submittedName>
        <fullName evidence="2">Uncharacterized protein</fullName>
    </submittedName>
</protein>
<keyword evidence="1" id="KW-0472">Membrane</keyword>
<keyword evidence="1" id="KW-0812">Transmembrane</keyword>
<dbReference type="AlphaFoldDB" id="A0A927WDC5"/>
<proteinExistence type="predicted"/>
<comment type="caution">
    <text evidence="2">The sequence shown here is derived from an EMBL/GenBank/DDBJ whole genome shotgun (WGS) entry which is preliminary data.</text>
</comment>
<name>A0A927WDC5_SELRU</name>
<dbReference type="EMBL" id="SVCA01000002">
    <property type="protein sequence ID" value="MBE6084578.1"/>
    <property type="molecule type" value="Genomic_DNA"/>
</dbReference>
<organism evidence="2 3">
    <name type="scientific">Selenomonas ruminantium</name>
    <dbReference type="NCBI Taxonomy" id="971"/>
    <lineage>
        <taxon>Bacteria</taxon>
        <taxon>Bacillati</taxon>
        <taxon>Bacillota</taxon>
        <taxon>Negativicutes</taxon>
        <taxon>Selenomonadales</taxon>
        <taxon>Selenomonadaceae</taxon>
        <taxon>Selenomonas</taxon>
    </lineage>
</organism>
<keyword evidence="1" id="KW-1133">Transmembrane helix</keyword>
<accession>A0A927WDC5</accession>
<evidence type="ECO:0000313" key="3">
    <source>
        <dbReference type="Proteomes" id="UP000772151"/>
    </source>
</evidence>
<evidence type="ECO:0000256" key="1">
    <source>
        <dbReference type="SAM" id="Phobius"/>
    </source>
</evidence>
<gene>
    <name evidence="2" type="ORF">E7203_03775</name>
</gene>
<dbReference type="RefSeq" id="WP_303668666.1">
    <property type="nucleotide sequence ID" value="NZ_SVCA01000002.1"/>
</dbReference>
<feature type="transmembrane region" description="Helical" evidence="1">
    <location>
        <begin position="6"/>
        <end position="22"/>
    </location>
</feature>
<reference evidence="2" key="1">
    <citation type="submission" date="2019-04" db="EMBL/GenBank/DDBJ databases">
        <title>Evolution of Biomass-Degrading Anaerobic Consortia Revealed by Metagenomics.</title>
        <authorList>
            <person name="Peng X."/>
        </authorList>
    </citation>
    <scope>NUCLEOTIDE SEQUENCE</scope>
    <source>
        <strain evidence="2">SIG242</strain>
    </source>
</reference>
<dbReference type="Proteomes" id="UP000772151">
    <property type="component" value="Unassembled WGS sequence"/>
</dbReference>
<evidence type="ECO:0000313" key="2">
    <source>
        <dbReference type="EMBL" id="MBE6084578.1"/>
    </source>
</evidence>